<evidence type="ECO:0000256" key="1">
    <source>
        <dbReference type="SAM" id="MobiDB-lite"/>
    </source>
</evidence>
<feature type="transmembrane region" description="Helical" evidence="2">
    <location>
        <begin position="385"/>
        <end position="406"/>
    </location>
</feature>
<feature type="transmembrane region" description="Helical" evidence="2">
    <location>
        <begin position="114"/>
        <end position="134"/>
    </location>
</feature>
<feature type="transmembrane region" description="Helical" evidence="2">
    <location>
        <begin position="236"/>
        <end position="259"/>
    </location>
</feature>
<feature type="region of interest" description="Disordered" evidence="1">
    <location>
        <begin position="458"/>
        <end position="481"/>
    </location>
</feature>
<evidence type="ECO:0000256" key="2">
    <source>
        <dbReference type="SAM" id="Phobius"/>
    </source>
</evidence>
<name>A0ABD5YYZ6_9EURY</name>
<evidence type="ECO:0008006" key="5">
    <source>
        <dbReference type="Google" id="ProtNLM"/>
    </source>
</evidence>
<keyword evidence="4" id="KW-1185">Reference proteome</keyword>
<dbReference type="Proteomes" id="UP001596417">
    <property type="component" value="Unassembled WGS sequence"/>
</dbReference>
<organism evidence="3 4">
    <name type="scientific">Halocatena marina</name>
    <dbReference type="NCBI Taxonomy" id="2934937"/>
    <lineage>
        <taxon>Archaea</taxon>
        <taxon>Methanobacteriati</taxon>
        <taxon>Methanobacteriota</taxon>
        <taxon>Stenosarchaea group</taxon>
        <taxon>Halobacteria</taxon>
        <taxon>Halobacteriales</taxon>
        <taxon>Natronomonadaceae</taxon>
        <taxon>Halocatena</taxon>
    </lineage>
</organism>
<comment type="caution">
    <text evidence="3">The sequence shown here is derived from an EMBL/GenBank/DDBJ whole genome shotgun (WGS) entry which is preliminary data.</text>
</comment>
<feature type="transmembrane region" description="Helical" evidence="2">
    <location>
        <begin position="335"/>
        <end position="355"/>
    </location>
</feature>
<dbReference type="EMBL" id="JBHTAX010000008">
    <property type="protein sequence ID" value="MFC7193388.1"/>
    <property type="molecule type" value="Genomic_DNA"/>
</dbReference>
<accession>A0ABD5YYZ6</accession>
<keyword evidence="2" id="KW-0472">Membrane</keyword>
<feature type="transmembrane region" description="Helical" evidence="2">
    <location>
        <begin position="171"/>
        <end position="190"/>
    </location>
</feature>
<dbReference type="RefSeq" id="WP_390207171.1">
    <property type="nucleotide sequence ID" value="NZ_JBHTAX010000008.1"/>
</dbReference>
<feature type="transmembrane region" description="Helical" evidence="2">
    <location>
        <begin position="146"/>
        <end position="165"/>
    </location>
</feature>
<gene>
    <name evidence="3" type="ORF">ACFQL7_28725</name>
</gene>
<reference evidence="3 4" key="1">
    <citation type="journal article" date="2019" name="Int. J. Syst. Evol. Microbiol.">
        <title>The Global Catalogue of Microorganisms (GCM) 10K type strain sequencing project: providing services to taxonomists for standard genome sequencing and annotation.</title>
        <authorList>
            <consortium name="The Broad Institute Genomics Platform"/>
            <consortium name="The Broad Institute Genome Sequencing Center for Infectious Disease"/>
            <person name="Wu L."/>
            <person name="Ma J."/>
        </authorList>
    </citation>
    <scope>NUCLEOTIDE SEQUENCE [LARGE SCALE GENOMIC DNA]</scope>
    <source>
        <strain evidence="3 4">RDMS1</strain>
    </source>
</reference>
<proteinExistence type="predicted"/>
<feature type="transmembrane region" description="Helical" evidence="2">
    <location>
        <begin position="297"/>
        <end position="315"/>
    </location>
</feature>
<keyword evidence="2" id="KW-1133">Transmembrane helix</keyword>
<sequence>MPPNGSASDSSWYSAWLVGLRSWEWRTTAQKYVDTLPAMGVAVLMIIAAYYGHPAPDPPALYLEMARSIEQAGYGIPTTVIHHTKGGLPFAYPPLAFYTMAVLKDLTPLTYLEIATGMTWVEYVIFALVSAIFARTLFTDRTRWHHIVASVLIVVTPAIYFWQLLQPSGSVRLMGQIFLVGGLVYGLRLFRDGEQSARLPAVVLFAGTILSHPSYVPFFGVSYLLMYAVYDRSIKGVIWGATVAIGGIVVTAPWWGLIVSRHGVEVFFYAAGTHGGVGARTSVRPLLAVLLPTDGRYTPLRIWSLAIIGGLYCLLQRRWFLPLWILITSILFQPVRFIAFVEAFLVTVAVCEVVLPTLREHDLSLDDRPFDHIPLSRWREFDRQLVSSVIIGVLLLGTVAMGMGFAHTNQRTGPPPAFYDATEWLHEETASDTTIVSYARTGHVAFYSQRTVLNTPWGPNGKAMAHSNDTSNKTANSGHVPDLRVSLNSSLTSDTNRTTLSLGRGS</sequence>
<keyword evidence="2" id="KW-0812">Transmembrane</keyword>
<feature type="compositionally biased region" description="Polar residues" evidence="1">
    <location>
        <begin position="467"/>
        <end position="477"/>
    </location>
</feature>
<evidence type="ECO:0000313" key="4">
    <source>
        <dbReference type="Proteomes" id="UP001596417"/>
    </source>
</evidence>
<evidence type="ECO:0000313" key="3">
    <source>
        <dbReference type="EMBL" id="MFC7193388.1"/>
    </source>
</evidence>
<feature type="transmembrane region" description="Helical" evidence="2">
    <location>
        <begin position="202"/>
        <end position="230"/>
    </location>
</feature>
<feature type="transmembrane region" description="Helical" evidence="2">
    <location>
        <begin position="32"/>
        <end position="52"/>
    </location>
</feature>
<dbReference type="AlphaFoldDB" id="A0ABD5YYZ6"/>
<protein>
    <recommendedName>
        <fullName evidence="5">Glycosyltransferase RgtA/B/C/D-like domain-containing protein</fullName>
    </recommendedName>
</protein>